<dbReference type="InterPro" id="IPR037152">
    <property type="entry name" value="L-asparaginase_N_sf"/>
</dbReference>
<proteinExistence type="inferred from homology"/>
<feature type="active site" evidence="6">
    <location>
        <position position="85"/>
    </location>
</feature>
<dbReference type="InterPro" id="IPR036152">
    <property type="entry name" value="Asp/glu_Ase-like_sf"/>
</dbReference>
<reference evidence="10" key="1">
    <citation type="journal article" date="2019" name="Int. J. Syst. Evol. Microbiol.">
        <title>The Global Catalogue of Microorganisms (GCM) 10K type strain sequencing project: providing services to taxonomists for standard genome sequencing and annotation.</title>
        <authorList>
            <consortium name="The Broad Institute Genomics Platform"/>
            <consortium name="The Broad Institute Genome Sequencing Center for Infectious Disease"/>
            <person name="Wu L."/>
            <person name="Ma J."/>
        </authorList>
    </citation>
    <scope>NUCLEOTIDE SEQUENCE [LARGE SCALE GENOMIC DNA]</scope>
    <source>
        <strain evidence="10">KACC 14058</strain>
    </source>
</reference>
<dbReference type="PROSITE" id="PS00144">
    <property type="entry name" value="ASN_GLN_ASE_1"/>
    <property type="match status" value="1"/>
</dbReference>
<dbReference type="PANTHER" id="PTHR11707">
    <property type="entry name" value="L-ASPARAGINASE"/>
    <property type="match status" value="1"/>
</dbReference>
<dbReference type="PIRSF" id="PIRSF001220">
    <property type="entry name" value="L-ASNase_gatD"/>
    <property type="match status" value="1"/>
</dbReference>
<evidence type="ECO:0000256" key="1">
    <source>
        <dbReference type="ARBA" id="ARBA00010518"/>
    </source>
</evidence>
<dbReference type="SFLD" id="SFLDS00057">
    <property type="entry name" value="Glutaminase/Asparaginase"/>
    <property type="match status" value="1"/>
</dbReference>
<dbReference type="Pfam" id="PF00710">
    <property type="entry name" value="Asparaginase"/>
    <property type="match status" value="1"/>
</dbReference>
<dbReference type="PANTHER" id="PTHR11707:SF28">
    <property type="entry name" value="60 KDA LYSOPHOSPHOLIPASE"/>
    <property type="match status" value="1"/>
</dbReference>
<keyword evidence="10" id="KW-1185">Reference proteome</keyword>
<dbReference type="Proteomes" id="UP001595880">
    <property type="component" value="Unassembled WGS sequence"/>
</dbReference>
<evidence type="ECO:0000256" key="6">
    <source>
        <dbReference type="PROSITE-ProRule" id="PRU10100"/>
    </source>
</evidence>
<protein>
    <recommendedName>
        <fullName evidence="2">asparaginase</fullName>
        <ecNumber evidence="2">3.5.1.1</ecNumber>
    </recommendedName>
</protein>
<dbReference type="InterPro" id="IPR027473">
    <property type="entry name" value="L-asparaginase_C"/>
</dbReference>
<evidence type="ECO:0000256" key="2">
    <source>
        <dbReference type="ARBA" id="ARBA00012920"/>
    </source>
</evidence>
<dbReference type="EC" id="3.5.1.1" evidence="2"/>
<organism evidence="9 10">
    <name type="scientific">Gracilibacillus marinus</name>
    <dbReference type="NCBI Taxonomy" id="630535"/>
    <lineage>
        <taxon>Bacteria</taxon>
        <taxon>Bacillati</taxon>
        <taxon>Bacillota</taxon>
        <taxon>Bacilli</taxon>
        <taxon>Bacillales</taxon>
        <taxon>Bacillaceae</taxon>
        <taxon>Gracilibacillus</taxon>
    </lineage>
</organism>
<feature type="active site" evidence="5">
    <location>
        <position position="12"/>
    </location>
</feature>
<dbReference type="PROSITE" id="PS00917">
    <property type="entry name" value="ASN_GLN_ASE_2"/>
    <property type="match status" value="1"/>
</dbReference>
<dbReference type="Gene3D" id="3.40.50.1170">
    <property type="entry name" value="L-asparaginase, N-terminal domain"/>
    <property type="match status" value="1"/>
</dbReference>
<dbReference type="Gene3D" id="3.40.50.40">
    <property type="match status" value="1"/>
</dbReference>
<evidence type="ECO:0000256" key="5">
    <source>
        <dbReference type="PROSITE-ProRule" id="PRU10099"/>
    </source>
</evidence>
<name>A0ABV8VTA2_9BACI</name>
<evidence type="ECO:0000256" key="3">
    <source>
        <dbReference type="ARBA" id="ARBA00022801"/>
    </source>
</evidence>
<dbReference type="SUPFAM" id="SSF53774">
    <property type="entry name" value="Glutaminase/Asparaginase"/>
    <property type="match status" value="1"/>
</dbReference>
<dbReference type="PRINTS" id="PR00139">
    <property type="entry name" value="ASNGLNASE"/>
</dbReference>
<gene>
    <name evidence="9" type="ORF">ACFOZ1_07620</name>
</gene>
<dbReference type="PIRSF" id="PIRSF500176">
    <property type="entry name" value="L_ASNase"/>
    <property type="match status" value="1"/>
</dbReference>
<comment type="similarity">
    <text evidence="1">Belongs to the asparaginase 1 family.</text>
</comment>
<evidence type="ECO:0000259" key="7">
    <source>
        <dbReference type="Pfam" id="PF00710"/>
    </source>
</evidence>
<dbReference type="CDD" id="cd08964">
    <property type="entry name" value="L-asparaginase_II"/>
    <property type="match status" value="1"/>
</dbReference>
<dbReference type="InterPro" id="IPR004550">
    <property type="entry name" value="AsnASE_II"/>
</dbReference>
<evidence type="ECO:0000256" key="4">
    <source>
        <dbReference type="ARBA" id="ARBA00049366"/>
    </source>
</evidence>
<dbReference type="EMBL" id="JBHSDV010000001">
    <property type="protein sequence ID" value="MFC4387681.1"/>
    <property type="molecule type" value="Genomic_DNA"/>
</dbReference>
<dbReference type="InterPro" id="IPR006034">
    <property type="entry name" value="Asparaginase/glutaminase-like"/>
</dbReference>
<sequence>MKKLLIIHTGGTISMEQSQTGIQISSEHPLTTMKDDFEIPMEEVELFSLPSPHITPLHMVKLANYVQSRLHDSHAIEGIVITHGTDTLEETAYFLELTIKSHIPIVMTGAMRPSNEIGTDALYNFYSAIRVALTKEASHYGVLVVMNDEIHSARYVTKTSTSNVATFKSPPFGPIGLIHHKKVVFYHKNMYSDNKLPIDTISKSVYMFKAFSGMPIEMFESIDTNKVNGVVIEALGQGNLPPTILPILSKLIEKGLVIVIVSRCYNGMVQPVYGYDGGGKSLESIGVIFANQINGPKARLKLLLLLENHSTKKEIIDSFTD</sequence>
<evidence type="ECO:0000313" key="9">
    <source>
        <dbReference type="EMBL" id="MFC4387681.1"/>
    </source>
</evidence>
<accession>A0ABV8VTA2</accession>
<feature type="domain" description="L-asparaginase N-terminal" evidence="7">
    <location>
        <begin position="3"/>
        <end position="189"/>
    </location>
</feature>
<dbReference type="InterPro" id="IPR027475">
    <property type="entry name" value="Asparaginase/glutaminase_AS2"/>
</dbReference>
<dbReference type="RefSeq" id="WP_390197874.1">
    <property type="nucleotide sequence ID" value="NZ_JBHSDV010000001.1"/>
</dbReference>
<dbReference type="Pfam" id="PF17763">
    <property type="entry name" value="Asparaginase_C"/>
    <property type="match status" value="1"/>
</dbReference>
<evidence type="ECO:0000259" key="8">
    <source>
        <dbReference type="Pfam" id="PF17763"/>
    </source>
</evidence>
<evidence type="ECO:0000313" key="10">
    <source>
        <dbReference type="Proteomes" id="UP001595880"/>
    </source>
</evidence>
<dbReference type="InterPro" id="IPR027474">
    <property type="entry name" value="L-asparaginase_N"/>
</dbReference>
<dbReference type="InterPro" id="IPR020827">
    <property type="entry name" value="Asparaginase/glutaminase_AS1"/>
</dbReference>
<keyword evidence="3" id="KW-0378">Hydrolase</keyword>
<dbReference type="SMART" id="SM00870">
    <property type="entry name" value="Asparaginase"/>
    <property type="match status" value="1"/>
</dbReference>
<dbReference type="InterPro" id="IPR040919">
    <property type="entry name" value="Asparaginase_C"/>
</dbReference>
<comment type="catalytic activity">
    <reaction evidence="4">
        <text>L-asparagine + H2O = L-aspartate + NH4(+)</text>
        <dbReference type="Rhea" id="RHEA:21016"/>
        <dbReference type="ChEBI" id="CHEBI:15377"/>
        <dbReference type="ChEBI" id="CHEBI:28938"/>
        <dbReference type="ChEBI" id="CHEBI:29991"/>
        <dbReference type="ChEBI" id="CHEBI:58048"/>
        <dbReference type="EC" id="3.5.1.1"/>
    </reaction>
</comment>
<comment type="caution">
    <text evidence="9">The sequence shown here is derived from an EMBL/GenBank/DDBJ whole genome shotgun (WGS) entry which is preliminary data.</text>
</comment>
<feature type="domain" description="Asparaginase/glutaminase C-terminal" evidence="8">
    <location>
        <begin position="205"/>
        <end position="317"/>
    </location>
</feature>
<dbReference type="PROSITE" id="PS51732">
    <property type="entry name" value="ASN_GLN_ASE_3"/>
    <property type="match status" value="1"/>
</dbReference>